<dbReference type="GO" id="GO:0005730">
    <property type="term" value="C:nucleolus"/>
    <property type="evidence" value="ECO:0007669"/>
    <property type="project" value="TreeGrafter"/>
</dbReference>
<dbReference type="PROSITE" id="PS51060">
    <property type="entry name" value="PARP_ALPHA_HD"/>
    <property type="match status" value="1"/>
</dbReference>
<dbReference type="SUPFAM" id="SSF56399">
    <property type="entry name" value="ADP-ribosylation"/>
    <property type="match status" value="1"/>
</dbReference>
<evidence type="ECO:0000259" key="11">
    <source>
        <dbReference type="PROSITE" id="PS51059"/>
    </source>
</evidence>
<sequence>MRQTRRNTLTPAPAAPKQNKKRPARSKVTEEKEEDEPVDYESMKLPELKKCCENLGLDSKGKKADLVKRLLDSSKAASSPQKSKRRKKTEEEPKAQDSVQTAFEALKSQGPQKRKSFKVDEKCSINNHVDVYEDYDCMLNQTNIGQNNNKYYVVQLLRGKSGGMYWTWNRWGRVGEPGAVSLKSFGSNLNGAIADFEKKFKDKTGNHWGNRDNFVPIDKKYTLLDMGDEDEDEPDSSKVEKSSNGAKTKPCSLDPHVKELMELIFDTDMFANTMKDLNIGKFFLKSTAAKMNVKKMPLGKLSKQQIAKGFDALVELENAIKAKKVSYFFHFNHVKKYDFNFHTVRKQGTKVYQELSSKFYTLIPHDFKRSRPETIETEEKVQAKKDMLIVLSDIEIAQSIEKEQEAEKQSKSSADLPPHPLDVKYKKLDCDLRRIDPTEKVYEIIKCYKEATNKIWKIPIVNIYEMTRKGEVTRFMRSDSIAYRKLLWHGTKVAVVAAILQGGLRIMPHSGGRVGRGIYFASENEKSAGYVGPSGGWGWGVAANSAKLQQKNIGIMFLAEVALGKEKNITKDDPSLTKPPVGYDSVVARGSGEPVHPHQQSFLRGFPGRNLVVSSSRESKSKTH</sequence>
<dbReference type="InterPro" id="IPR036930">
    <property type="entry name" value="WGR_dom_sf"/>
</dbReference>
<feature type="region of interest" description="Disordered" evidence="9">
    <location>
        <begin position="1"/>
        <end position="43"/>
    </location>
</feature>
<organism evidence="14">
    <name type="scientific">Notodromas monacha</name>
    <dbReference type="NCBI Taxonomy" id="399045"/>
    <lineage>
        <taxon>Eukaryota</taxon>
        <taxon>Metazoa</taxon>
        <taxon>Ecdysozoa</taxon>
        <taxon>Arthropoda</taxon>
        <taxon>Crustacea</taxon>
        <taxon>Oligostraca</taxon>
        <taxon>Ostracoda</taxon>
        <taxon>Podocopa</taxon>
        <taxon>Podocopida</taxon>
        <taxon>Cypridocopina</taxon>
        <taxon>Cypridoidea</taxon>
        <taxon>Cyprididae</taxon>
        <taxon>Notodromas</taxon>
    </lineage>
</organism>
<dbReference type="InterPro" id="IPR012317">
    <property type="entry name" value="Poly(ADP-ribose)pol_cat_dom"/>
</dbReference>
<keyword evidence="4" id="KW-0548">Nucleotidyltransferase</keyword>
<dbReference type="CDD" id="cd01437">
    <property type="entry name" value="parp_like"/>
    <property type="match status" value="1"/>
</dbReference>
<dbReference type="Proteomes" id="UP000678499">
    <property type="component" value="Unassembled WGS sequence"/>
</dbReference>
<dbReference type="PROSITE" id="PS51059">
    <property type="entry name" value="PARP_CATALYTIC"/>
    <property type="match status" value="1"/>
</dbReference>
<dbReference type="Gene3D" id="1.20.142.10">
    <property type="entry name" value="Poly(ADP-ribose) polymerase, regulatory domain"/>
    <property type="match status" value="1"/>
</dbReference>
<keyword evidence="15" id="KW-1185">Reference proteome</keyword>
<dbReference type="SUPFAM" id="SSF68906">
    <property type="entry name" value="SAP domain"/>
    <property type="match status" value="1"/>
</dbReference>
<evidence type="ECO:0000256" key="5">
    <source>
        <dbReference type="ARBA" id="ARBA00023027"/>
    </source>
</evidence>
<evidence type="ECO:0000256" key="3">
    <source>
        <dbReference type="ARBA" id="ARBA00022679"/>
    </source>
</evidence>
<feature type="domain" description="PARP alpha-helical" evidence="12">
    <location>
        <begin position="250"/>
        <end position="402"/>
    </location>
</feature>
<dbReference type="Gene3D" id="1.10.720.30">
    <property type="entry name" value="SAP domain"/>
    <property type="match status" value="1"/>
</dbReference>
<name>A0A7R9GGU3_9CRUS</name>
<evidence type="ECO:0000256" key="7">
    <source>
        <dbReference type="ARBA" id="ARBA00024347"/>
    </source>
</evidence>
<dbReference type="InterPro" id="IPR008893">
    <property type="entry name" value="WGR_domain"/>
</dbReference>
<dbReference type="OrthoDB" id="429950at2759"/>
<dbReference type="SUPFAM" id="SSF142921">
    <property type="entry name" value="WGR domain-like"/>
    <property type="match status" value="1"/>
</dbReference>
<dbReference type="InterPro" id="IPR036616">
    <property type="entry name" value="Poly(ADP-ribose)pol_reg_dom_sf"/>
</dbReference>
<dbReference type="Pfam" id="PF02037">
    <property type="entry name" value="SAP"/>
    <property type="match status" value="1"/>
</dbReference>
<dbReference type="CDD" id="cd08002">
    <property type="entry name" value="WGR_PARP3_like"/>
    <property type="match status" value="1"/>
</dbReference>
<evidence type="ECO:0000259" key="12">
    <source>
        <dbReference type="PROSITE" id="PS51060"/>
    </source>
</evidence>
<dbReference type="Pfam" id="PF02877">
    <property type="entry name" value="PARP_reg"/>
    <property type="match status" value="1"/>
</dbReference>
<feature type="domain" description="WGR" evidence="13">
    <location>
        <begin position="128"/>
        <end position="221"/>
    </location>
</feature>
<dbReference type="EMBL" id="CAJPEX010002280">
    <property type="protein sequence ID" value="CAG0920786.1"/>
    <property type="molecule type" value="Genomic_DNA"/>
</dbReference>
<dbReference type="InterPro" id="IPR050800">
    <property type="entry name" value="ARTD/PARP"/>
</dbReference>
<dbReference type="FunFam" id="2.20.140.10:FF:000001">
    <property type="entry name" value="Poly [ADP-ribose] polymerase"/>
    <property type="match status" value="1"/>
</dbReference>
<dbReference type="PROSITE" id="PS51977">
    <property type="entry name" value="WGR"/>
    <property type="match status" value="1"/>
</dbReference>
<keyword evidence="2 8" id="KW-0328">Glycosyltransferase</keyword>
<dbReference type="GO" id="GO:0070212">
    <property type="term" value="P:protein poly-ADP-ribosylation"/>
    <property type="evidence" value="ECO:0007669"/>
    <property type="project" value="TreeGrafter"/>
</dbReference>
<keyword evidence="3 8" id="KW-0808">Transferase</keyword>
<dbReference type="Pfam" id="PF00644">
    <property type="entry name" value="PARP"/>
    <property type="match status" value="1"/>
</dbReference>
<dbReference type="EMBL" id="OA884317">
    <property type="protein sequence ID" value="CAD7280634.1"/>
    <property type="molecule type" value="Genomic_DNA"/>
</dbReference>
<dbReference type="GO" id="GO:1990404">
    <property type="term" value="F:NAD+-protein mono-ADP-ribosyltransferase activity"/>
    <property type="evidence" value="ECO:0007669"/>
    <property type="project" value="TreeGrafter"/>
</dbReference>
<dbReference type="Pfam" id="PF05406">
    <property type="entry name" value="WGR"/>
    <property type="match status" value="1"/>
</dbReference>
<dbReference type="SMART" id="SM00513">
    <property type="entry name" value="SAP"/>
    <property type="match status" value="1"/>
</dbReference>
<evidence type="ECO:0000256" key="8">
    <source>
        <dbReference type="RuleBase" id="RU362114"/>
    </source>
</evidence>
<dbReference type="EC" id="2.4.2.-" evidence="8"/>
<keyword evidence="5 8" id="KW-0520">NAD</keyword>
<evidence type="ECO:0000259" key="13">
    <source>
        <dbReference type="PROSITE" id="PS51977"/>
    </source>
</evidence>
<dbReference type="GO" id="GO:0016779">
    <property type="term" value="F:nucleotidyltransferase activity"/>
    <property type="evidence" value="ECO:0007669"/>
    <property type="project" value="UniProtKB-KW"/>
</dbReference>
<dbReference type="PANTHER" id="PTHR10459:SF66">
    <property type="entry name" value="PROTEIN MONO-ADP-RIBOSYLTRANSFERASE PARP3"/>
    <property type="match status" value="1"/>
</dbReference>
<evidence type="ECO:0000256" key="2">
    <source>
        <dbReference type="ARBA" id="ARBA00022676"/>
    </source>
</evidence>
<dbReference type="AlphaFoldDB" id="A0A7R9GGU3"/>
<evidence type="ECO:0000256" key="1">
    <source>
        <dbReference type="ARBA" id="ARBA00004123"/>
    </source>
</evidence>
<dbReference type="InterPro" id="IPR036361">
    <property type="entry name" value="SAP_dom_sf"/>
</dbReference>
<evidence type="ECO:0000256" key="6">
    <source>
        <dbReference type="ARBA" id="ARBA00023242"/>
    </source>
</evidence>
<evidence type="ECO:0000256" key="9">
    <source>
        <dbReference type="SAM" id="MobiDB-lite"/>
    </source>
</evidence>
<accession>A0A7R9GGU3</accession>
<reference evidence="14" key="1">
    <citation type="submission" date="2020-11" db="EMBL/GenBank/DDBJ databases">
        <authorList>
            <person name="Tran Van P."/>
        </authorList>
    </citation>
    <scope>NUCLEOTIDE SEQUENCE</scope>
</reference>
<dbReference type="SMART" id="SM00773">
    <property type="entry name" value="WGR"/>
    <property type="match status" value="1"/>
</dbReference>
<evidence type="ECO:0000259" key="10">
    <source>
        <dbReference type="PROSITE" id="PS50800"/>
    </source>
</evidence>
<dbReference type="PANTHER" id="PTHR10459">
    <property type="entry name" value="DNA LIGASE"/>
    <property type="match status" value="1"/>
</dbReference>
<dbReference type="InterPro" id="IPR004102">
    <property type="entry name" value="Poly(ADP-ribose)pol_reg_dom"/>
</dbReference>
<feature type="domain" description="PARP catalytic" evidence="11">
    <location>
        <begin position="419"/>
        <end position="624"/>
    </location>
</feature>
<dbReference type="GO" id="GO:0003950">
    <property type="term" value="F:NAD+ poly-ADP-ribosyltransferase activity"/>
    <property type="evidence" value="ECO:0007669"/>
    <property type="project" value="UniProtKB-UniRule"/>
</dbReference>
<evidence type="ECO:0000256" key="4">
    <source>
        <dbReference type="ARBA" id="ARBA00022695"/>
    </source>
</evidence>
<dbReference type="Gene3D" id="3.90.228.10">
    <property type="match status" value="1"/>
</dbReference>
<proteinExistence type="inferred from homology"/>
<dbReference type="GO" id="GO:0006302">
    <property type="term" value="P:double-strand break repair"/>
    <property type="evidence" value="ECO:0007669"/>
    <property type="project" value="TreeGrafter"/>
</dbReference>
<comment type="similarity">
    <text evidence="7">Belongs to the ARTD/PARP family.</text>
</comment>
<feature type="domain" description="SAP" evidence="10">
    <location>
        <begin position="40"/>
        <end position="74"/>
    </location>
</feature>
<feature type="compositionally biased region" description="Polar residues" evidence="9">
    <location>
        <begin position="1"/>
        <end position="10"/>
    </location>
</feature>
<feature type="region of interest" description="Disordered" evidence="9">
    <location>
        <begin position="226"/>
        <end position="250"/>
    </location>
</feature>
<protein>
    <recommendedName>
        <fullName evidence="8">Poly [ADP-ribose] polymerase</fullName>
        <shortName evidence="8">PARP</shortName>
        <ecNumber evidence="8">2.4.2.-</ecNumber>
    </recommendedName>
</protein>
<dbReference type="InterPro" id="IPR003034">
    <property type="entry name" value="SAP_dom"/>
</dbReference>
<feature type="region of interest" description="Disordered" evidence="9">
    <location>
        <begin position="68"/>
        <end position="100"/>
    </location>
</feature>
<dbReference type="SUPFAM" id="SSF47587">
    <property type="entry name" value="Domain of poly(ADP-ribose) polymerase"/>
    <property type="match status" value="1"/>
</dbReference>
<keyword evidence="6" id="KW-0539">Nucleus</keyword>
<evidence type="ECO:0000313" key="15">
    <source>
        <dbReference type="Proteomes" id="UP000678499"/>
    </source>
</evidence>
<evidence type="ECO:0000313" key="14">
    <source>
        <dbReference type="EMBL" id="CAD7280634.1"/>
    </source>
</evidence>
<dbReference type="GO" id="GO:0035861">
    <property type="term" value="C:site of double-strand break"/>
    <property type="evidence" value="ECO:0007669"/>
    <property type="project" value="TreeGrafter"/>
</dbReference>
<gene>
    <name evidence="14" type="ORF">NMOB1V02_LOCUS8292</name>
</gene>
<dbReference type="PROSITE" id="PS50800">
    <property type="entry name" value="SAP"/>
    <property type="match status" value="1"/>
</dbReference>
<comment type="subcellular location">
    <subcellularLocation>
        <location evidence="1">Nucleus</location>
    </subcellularLocation>
</comment>